<feature type="compositionally biased region" description="Basic and acidic residues" evidence="1">
    <location>
        <begin position="273"/>
        <end position="284"/>
    </location>
</feature>
<keyword evidence="3" id="KW-1185">Reference proteome</keyword>
<gene>
    <name evidence="2" type="ORF">B0H17DRAFT_1277859</name>
</gene>
<evidence type="ECO:0000313" key="3">
    <source>
        <dbReference type="Proteomes" id="UP001221757"/>
    </source>
</evidence>
<proteinExistence type="predicted"/>
<feature type="region of interest" description="Disordered" evidence="1">
    <location>
        <begin position="1"/>
        <end position="35"/>
    </location>
</feature>
<sequence>MRPNHRTQTDEGSCDTDYGSREPREEREEDTSEMRIFRTEIRRRIDNITGIGQAKSELRKFACQSTKTRERDKKRAGRREASSRGQSRAAENRKNNHCSRQSATSGRVMQCEPSLSKSDQNWKFMQQKCETLCVLARRIPPVAGHSPALQTLAPICELNPAALRPRVHALTRLITHTAKDGSEARAQERYARKRDGERIQLPGSSSTLSDPDTRPHAAVRADERAQQRAARDISARKWAGDTECTIGSKKEKNRRIQNEEKKKISTAQGKVSFGEERGESRDAGQRPMTHPLGSAEDATTTASRHRQGPR</sequence>
<dbReference type="AlphaFoldDB" id="A0AAD7C2Y9"/>
<dbReference type="Proteomes" id="UP001221757">
    <property type="component" value="Unassembled WGS sequence"/>
</dbReference>
<feature type="region of interest" description="Disordered" evidence="1">
    <location>
        <begin position="178"/>
        <end position="310"/>
    </location>
</feature>
<evidence type="ECO:0000313" key="2">
    <source>
        <dbReference type="EMBL" id="KAJ7637820.1"/>
    </source>
</evidence>
<comment type="caution">
    <text evidence="2">The sequence shown here is derived from an EMBL/GenBank/DDBJ whole genome shotgun (WGS) entry which is preliminary data.</text>
</comment>
<reference evidence="2" key="1">
    <citation type="submission" date="2023-03" db="EMBL/GenBank/DDBJ databases">
        <title>Massive genome expansion in bonnet fungi (Mycena s.s.) driven by repeated elements and novel gene families across ecological guilds.</title>
        <authorList>
            <consortium name="Lawrence Berkeley National Laboratory"/>
            <person name="Harder C.B."/>
            <person name="Miyauchi S."/>
            <person name="Viragh M."/>
            <person name="Kuo A."/>
            <person name="Thoen E."/>
            <person name="Andreopoulos B."/>
            <person name="Lu D."/>
            <person name="Skrede I."/>
            <person name="Drula E."/>
            <person name="Henrissat B."/>
            <person name="Morin E."/>
            <person name="Kohler A."/>
            <person name="Barry K."/>
            <person name="LaButti K."/>
            <person name="Morin E."/>
            <person name="Salamov A."/>
            <person name="Lipzen A."/>
            <person name="Mereny Z."/>
            <person name="Hegedus B."/>
            <person name="Baldrian P."/>
            <person name="Stursova M."/>
            <person name="Weitz H."/>
            <person name="Taylor A."/>
            <person name="Grigoriev I.V."/>
            <person name="Nagy L.G."/>
            <person name="Martin F."/>
            <person name="Kauserud H."/>
        </authorList>
    </citation>
    <scope>NUCLEOTIDE SEQUENCE</scope>
    <source>
        <strain evidence="2">CBHHK067</strain>
    </source>
</reference>
<feature type="compositionally biased region" description="Basic and acidic residues" evidence="1">
    <location>
        <begin position="211"/>
        <end position="240"/>
    </location>
</feature>
<name>A0AAD7C2Y9_MYCRO</name>
<evidence type="ECO:0000256" key="1">
    <source>
        <dbReference type="SAM" id="MobiDB-lite"/>
    </source>
</evidence>
<feature type="compositionally biased region" description="Basic and acidic residues" evidence="1">
    <location>
        <begin position="67"/>
        <end position="82"/>
    </location>
</feature>
<feature type="compositionally biased region" description="Basic and acidic residues" evidence="1">
    <location>
        <begin position="18"/>
        <end position="35"/>
    </location>
</feature>
<dbReference type="EMBL" id="JARKIE010000449">
    <property type="protein sequence ID" value="KAJ7637820.1"/>
    <property type="molecule type" value="Genomic_DNA"/>
</dbReference>
<feature type="compositionally biased region" description="Polar residues" evidence="1">
    <location>
        <begin position="98"/>
        <end position="117"/>
    </location>
</feature>
<feature type="compositionally biased region" description="Basic and acidic residues" evidence="1">
    <location>
        <begin position="248"/>
        <end position="263"/>
    </location>
</feature>
<feature type="compositionally biased region" description="Basic and acidic residues" evidence="1">
    <location>
        <begin position="178"/>
        <end position="198"/>
    </location>
</feature>
<feature type="region of interest" description="Disordered" evidence="1">
    <location>
        <begin position="56"/>
        <end position="117"/>
    </location>
</feature>
<protein>
    <submittedName>
        <fullName evidence="2">Uncharacterized protein</fullName>
    </submittedName>
</protein>
<organism evidence="2 3">
    <name type="scientific">Mycena rosella</name>
    <name type="common">Pink bonnet</name>
    <name type="synonym">Agaricus rosellus</name>
    <dbReference type="NCBI Taxonomy" id="1033263"/>
    <lineage>
        <taxon>Eukaryota</taxon>
        <taxon>Fungi</taxon>
        <taxon>Dikarya</taxon>
        <taxon>Basidiomycota</taxon>
        <taxon>Agaricomycotina</taxon>
        <taxon>Agaricomycetes</taxon>
        <taxon>Agaricomycetidae</taxon>
        <taxon>Agaricales</taxon>
        <taxon>Marasmiineae</taxon>
        <taxon>Mycenaceae</taxon>
        <taxon>Mycena</taxon>
    </lineage>
</organism>
<accession>A0AAD7C2Y9</accession>